<dbReference type="EMBL" id="BJVA01000002">
    <property type="protein sequence ID" value="GEK95314.1"/>
    <property type="molecule type" value="Genomic_DNA"/>
</dbReference>
<evidence type="ECO:0008006" key="4">
    <source>
        <dbReference type="Google" id="ProtNLM"/>
    </source>
</evidence>
<proteinExistence type="predicted"/>
<feature type="compositionally biased region" description="Basic and acidic residues" evidence="1">
    <location>
        <begin position="197"/>
        <end position="218"/>
    </location>
</feature>
<feature type="region of interest" description="Disordered" evidence="1">
    <location>
        <begin position="197"/>
        <end position="220"/>
    </location>
</feature>
<keyword evidence="3" id="KW-1185">Reference proteome</keyword>
<name>A0A511B4K9_9PROT</name>
<gene>
    <name evidence="2" type="ORF">GKA01_05110</name>
</gene>
<dbReference type="RefSeq" id="WP_146858906.1">
    <property type="nucleotide sequence ID" value="NZ_BARK01000001.1"/>
</dbReference>
<evidence type="ECO:0000313" key="3">
    <source>
        <dbReference type="Proteomes" id="UP000321079"/>
    </source>
</evidence>
<evidence type="ECO:0000256" key="1">
    <source>
        <dbReference type="SAM" id="MobiDB-lite"/>
    </source>
</evidence>
<reference evidence="2 3" key="1">
    <citation type="submission" date="2019-07" db="EMBL/GenBank/DDBJ databases">
        <title>Whole genome shotgun sequence of Gluconobacter kanchanaburiensis NBRC 103587.</title>
        <authorList>
            <person name="Hosoyama A."/>
            <person name="Uohara A."/>
            <person name="Ohji S."/>
            <person name="Ichikawa N."/>
        </authorList>
    </citation>
    <scope>NUCLEOTIDE SEQUENCE [LARGE SCALE GENOMIC DNA]</scope>
    <source>
        <strain evidence="2 3">NBRC 103587</strain>
    </source>
</reference>
<organism evidence="2 3">
    <name type="scientific">Gluconobacter kanchanaburiensis NBRC 103587</name>
    <dbReference type="NCBI Taxonomy" id="1307948"/>
    <lineage>
        <taxon>Bacteria</taxon>
        <taxon>Pseudomonadati</taxon>
        <taxon>Pseudomonadota</taxon>
        <taxon>Alphaproteobacteria</taxon>
        <taxon>Acetobacterales</taxon>
        <taxon>Acetobacteraceae</taxon>
        <taxon>Gluconobacter</taxon>
    </lineage>
</organism>
<dbReference type="Proteomes" id="UP000321079">
    <property type="component" value="Unassembled WGS sequence"/>
</dbReference>
<accession>A0A511B4K9</accession>
<sequence>MTKITHYASTKEIYGKSEHFDTFSSFCSFLTEQADRVYENKEDNSLFSLCSFQGKRTNDNALGTDLFGLDFDSENNSIEKTCEVLDEMGCNWFLYTTHSHKPEHHKFRVILELSEALQSPQENELLFNHFNQMFVAKDIVLDEQCKNMSRIWYLPCSSSTHLKCVTKQSIHKQPYEITGPLEQELLNKEKWDEYERAQTEKKQERLAKKGKKAKDNAKKKAVQNFQRSHKGVYSFCHFLMVQVGLGEQEVRELYDTLLYVPGTGTKIGEFSEAIKSLRQKGLI</sequence>
<protein>
    <recommendedName>
        <fullName evidence="4">Primase C-terminal 1 domain-containing protein</fullName>
    </recommendedName>
</protein>
<comment type="caution">
    <text evidence="2">The sequence shown here is derived from an EMBL/GenBank/DDBJ whole genome shotgun (WGS) entry which is preliminary data.</text>
</comment>
<dbReference type="AlphaFoldDB" id="A0A511B4K9"/>
<dbReference type="OrthoDB" id="9763644at2"/>
<evidence type="ECO:0000313" key="2">
    <source>
        <dbReference type="EMBL" id="GEK95314.1"/>
    </source>
</evidence>